<proteinExistence type="predicted"/>
<accession>A0ACA9PSZ9</accession>
<keyword evidence="2" id="KW-1185">Reference proteome</keyword>
<dbReference type="EMBL" id="CAJVPU010033437">
    <property type="protein sequence ID" value="CAG8722404.1"/>
    <property type="molecule type" value="Genomic_DNA"/>
</dbReference>
<reference evidence="1" key="1">
    <citation type="submission" date="2021-06" db="EMBL/GenBank/DDBJ databases">
        <authorList>
            <person name="Kallberg Y."/>
            <person name="Tangrot J."/>
            <person name="Rosling A."/>
        </authorList>
    </citation>
    <scope>NUCLEOTIDE SEQUENCE</scope>
    <source>
        <strain evidence="1">IL203A</strain>
    </source>
</reference>
<gene>
    <name evidence="1" type="ORF">DHETER_LOCUS12907</name>
</gene>
<sequence length="107" mass="12492">MSLKPKRGRKPGPIWDHFEQDDLDNSKHFQAICSYCRDPILGVPERMLNDLKESYNVYKEVEIEIQNQIWKISDFSNQHHTGNIMFDAYKEVGMSLDNKLIGFVSDS</sequence>
<feature type="non-terminal residue" evidence="1">
    <location>
        <position position="107"/>
    </location>
</feature>
<comment type="caution">
    <text evidence="1">The sequence shown here is derived from an EMBL/GenBank/DDBJ whole genome shotgun (WGS) entry which is preliminary data.</text>
</comment>
<organism evidence="1 2">
    <name type="scientific">Dentiscutata heterogama</name>
    <dbReference type="NCBI Taxonomy" id="1316150"/>
    <lineage>
        <taxon>Eukaryota</taxon>
        <taxon>Fungi</taxon>
        <taxon>Fungi incertae sedis</taxon>
        <taxon>Mucoromycota</taxon>
        <taxon>Glomeromycotina</taxon>
        <taxon>Glomeromycetes</taxon>
        <taxon>Diversisporales</taxon>
        <taxon>Gigasporaceae</taxon>
        <taxon>Dentiscutata</taxon>
    </lineage>
</organism>
<name>A0ACA9PSZ9_9GLOM</name>
<dbReference type="Proteomes" id="UP000789702">
    <property type="component" value="Unassembled WGS sequence"/>
</dbReference>
<evidence type="ECO:0000313" key="1">
    <source>
        <dbReference type="EMBL" id="CAG8722404.1"/>
    </source>
</evidence>
<protein>
    <submittedName>
        <fullName evidence="1">15033_t:CDS:1</fullName>
    </submittedName>
</protein>
<evidence type="ECO:0000313" key="2">
    <source>
        <dbReference type="Proteomes" id="UP000789702"/>
    </source>
</evidence>